<dbReference type="NCBIfam" id="NF002528">
    <property type="entry name" value="PRK01966.1-4"/>
    <property type="match status" value="1"/>
</dbReference>
<protein>
    <recommendedName>
        <fullName evidence="4 14">D-alanine--D-alanine ligase</fullName>
        <ecNumber evidence="4 14">6.3.2.4</ecNumber>
    </recommendedName>
    <alternativeName>
        <fullName evidence="14">D-Ala-D-Ala ligase</fullName>
    </alternativeName>
    <alternativeName>
        <fullName evidence="14">D-alanylalanine synthetase</fullName>
    </alternativeName>
</protein>
<evidence type="ECO:0000256" key="1">
    <source>
        <dbReference type="ARBA" id="ARBA00001936"/>
    </source>
</evidence>
<dbReference type="PATRIC" id="fig|1307839.3.peg.793"/>
<dbReference type="GO" id="GO:0005524">
    <property type="term" value="F:ATP binding"/>
    <property type="evidence" value="ECO:0007669"/>
    <property type="project" value="UniProtKB-UniRule"/>
</dbReference>
<gene>
    <name evidence="19" type="primary">ddlA</name>
    <name evidence="14" type="synonym">ddl</name>
    <name evidence="19" type="ORF">L21SP5_00748</name>
</gene>
<dbReference type="NCBIfam" id="NF002527">
    <property type="entry name" value="PRK01966.1-3"/>
    <property type="match status" value="1"/>
</dbReference>
<evidence type="ECO:0000259" key="18">
    <source>
        <dbReference type="PROSITE" id="PS50975"/>
    </source>
</evidence>
<keyword evidence="11 14" id="KW-0573">Peptidoglycan synthesis</keyword>
<dbReference type="HAMAP" id="MF_00047">
    <property type="entry name" value="Dala_Dala_lig"/>
    <property type="match status" value="1"/>
</dbReference>
<comment type="similarity">
    <text evidence="3 14">Belongs to the D-alanine--D-alanine ligase family.</text>
</comment>
<keyword evidence="6 14" id="KW-0436">Ligase</keyword>
<evidence type="ECO:0000256" key="8">
    <source>
        <dbReference type="ARBA" id="ARBA00022741"/>
    </source>
</evidence>
<dbReference type="InterPro" id="IPR011127">
    <property type="entry name" value="Dala_Dala_lig_N"/>
</dbReference>
<feature type="active site" evidence="15">
    <location>
        <position position="298"/>
    </location>
</feature>
<dbReference type="InterPro" id="IPR011761">
    <property type="entry name" value="ATP-grasp"/>
</dbReference>
<evidence type="ECO:0000256" key="13">
    <source>
        <dbReference type="ARBA" id="ARBA00047614"/>
    </source>
</evidence>
<dbReference type="PANTHER" id="PTHR23132:SF23">
    <property type="entry name" value="D-ALANINE--D-ALANINE LIGASE B"/>
    <property type="match status" value="1"/>
</dbReference>
<evidence type="ECO:0000256" key="16">
    <source>
        <dbReference type="PIRSR" id="PIRSR039102-3"/>
    </source>
</evidence>
<dbReference type="SUPFAM" id="SSF56059">
    <property type="entry name" value="Glutathione synthetase ATP-binding domain-like"/>
    <property type="match status" value="1"/>
</dbReference>
<feature type="binding site" evidence="16">
    <location>
        <position position="287"/>
    </location>
    <ligand>
        <name>Mg(2+)</name>
        <dbReference type="ChEBI" id="CHEBI:18420"/>
        <label>2</label>
    </ligand>
</feature>
<evidence type="ECO:0000256" key="7">
    <source>
        <dbReference type="ARBA" id="ARBA00022723"/>
    </source>
</evidence>
<dbReference type="PIRSF" id="PIRSF039102">
    <property type="entry name" value="Ddl/VanB"/>
    <property type="match status" value="1"/>
</dbReference>
<sequence length="329" mass="36911">MKINVALISGGYSKEDVVSFNSAKEIAKSIDKSRFNVYQVLINREKWVYIDNQNVEFEVDKNDFSVKVHKNRLKFDVAFITIHGAPGEDGRLQGYFDMIGMPYTTCDAFTSALTFNKVATKRYLQMLGVHTAPYIFLKKDDRYDVEQIVEDLGLPLFVKPNAGGSSFGITKVKAISELKNAINAAFDEDGEILIESFIEGTEVTCGLIKTREKALLLPATEIVSKNEFFDYDAKYNGEADEITPARITKTEMNAVQQLSSQIYDWLSCHGIVRIDYLMKDDRLYLIEVNTVPGMSAASIVPQQAEAYGMTTTELFSMAMDDAIQRAQGK</sequence>
<keyword evidence="8 17" id="KW-0547">Nucleotide-binding</keyword>
<organism evidence="19 20">
    <name type="scientific">Salinivirga cyanobacteriivorans</name>
    <dbReference type="NCBI Taxonomy" id="1307839"/>
    <lineage>
        <taxon>Bacteria</taxon>
        <taxon>Pseudomonadati</taxon>
        <taxon>Bacteroidota</taxon>
        <taxon>Bacteroidia</taxon>
        <taxon>Bacteroidales</taxon>
        <taxon>Salinivirgaceae</taxon>
        <taxon>Salinivirga</taxon>
    </lineage>
</organism>
<reference evidence="19 20" key="1">
    <citation type="submission" date="2015-11" db="EMBL/GenBank/DDBJ databases">
        <title>Description and complete genome sequence of a novel strain predominating in hypersaline microbial mats and representing a new family of the Bacteriodetes phylum.</title>
        <authorList>
            <person name="Spring S."/>
            <person name="Bunk B."/>
            <person name="Sproer C."/>
            <person name="Klenk H.-P."/>
        </authorList>
    </citation>
    <scope>NUCLEOTIDE SEQUENCE [LARGE SCALE GENOMIC DNA]</scope>
    <source>
        <strain evidence="19 20">L21-Spi-D4</strain>
    </source>
</reference>
<dbReference type="Pfam" id="PF07478">
    <property type="entry name" value="Dala_Dala_lig_C"/>
    <property type="match status" value="1"/>
</dbReference>
<dbReference type="PROSITE" id="PS00844">
    <property type="entry name" value="DALA_DALA_LIGASE_2"/>
    <property type="match status" value="1"/>
</dbReference>
<dbReference type="Proteomes" id="UP000064893">
    <property type="component" value="Chromosome"/>
</dbReference>
<keyword evidence="10 14" id="KW-0133">Cell shape</keyword>
<dbReference type="InterPro" id="IPR005905">
    <property type="entry name" value="D_ala_D_ala"/>
</dbReference>
<dbReference type="GO" id="GO:0005737">
    <property type="term" value="C:cytoplasm"/>
    <property type="evidence" value="ECO:0007669"/>
    <property type="project" value="UniProtKB-SubCell"/>
</dbReference>
<evidence type="ECO:0000256" key="4">
    <source>
        <dbReference type="ARBA" id="ARBA00012216"/>
    </source>
</evidence>
<keyword evidence="20" id="KW-1185">Reference proteome</keyword>
<feature type="binding site" evidence="16">
    <location>
        <position position="289"/>
    </location>
    <ligand>
        <name>Mg(2+)</name>
        <dbReference type="ChEBI" id="CHEBI:18420"/>
        <label>2</label>
    </ligand>
</feature>
<dbReference type="GO" id="GO:0046872">
    <property type="term" value="F:metal ion binding"/>
    <property type="evidence" value="ECO:0007669"/>
    <property type="project" value="UniProtKB-KW"/>
</dbReference>
<feature type="active site" evidence="15">
    <location>
        <position position="165"/>
    </location>
</feature>
<keyword evidence="9 17" id="KW-0067">ATP-binding</keyword>
<feature type="domain" description="ATP-grasp" evidence="18">
    <location>
        <begin position="121"/>
        <end position="320"/>
    </location>
</feature>
<dbReference type="STRING" id="1307839.L21SP5_00748"/>
<keyword evidence="16" id="KW-0464">Manganese</keyword>
<dbReference type="UniPathway" id="UPA00219"/>
<dbReference type="InterPro" id="IPR013815">
    <property type="entry name" value="ATP_grasp_subdomain_1"/>
</dbReference>
<dbReference type="KEGG" id="blq:L21SP5_00748"/>
<dbReference type="InterPro" id="IPR000291">
    <property type="entry name" value="D-Ala_lig_Van_CS"/>
</dbReference>
<evidence type="ECO:0000256" key="5">
    <source>
        <dbReference type="ARBA" id="ARBA00022490"/>
    </source>
</evidence>
<evidence type="ECO:0000256" key="3">
    <source>
        <dbReference type="ARBA" id="ARBA00010871"/>
    </source>
</evidence>
<dbReference type="SUPFAM" id="SSF52440">
    <property type="entry name" value="PreATP-grasp domain"/>
    <property type="match status" value="1"/>
</dbReference>
<dbReference type="NCBIfam" id="TIGR01205">
    <property type="entry name" value="D_ala_D_alaTIGR"/>
    <property type="match status" value="1"/>
</dbReference>
<dbReference type="PROSITE" id="PS00843">
    <property type="entry name" value="DALA_DALA_LIGASE_1"/>
    <property type="match status" value="1"/>
</dbReference>
<dbReference type="GO" id="GO:0008360">
    <property type="term" value="P:regulation of cell shape"/>
    <property type="evidence" value="ECO:0007669"/>
    <property type="project" value="UniProtKB-KW"/>
</dbReference>
<dbReference type="PROSITE" id="PS50975">
    <property type="entry name" value="ATP_GRASP"/>
    <property type="match status" value="1"/>
</dbReference>
<feature type="active site" evidence="15">
    <location>
        <position position="15"/>
    </location>
</feature>
<dbReference type="AlphaFoldDB" id="A0A0S2HWT2"/>
<comment type="cofactor">
    <cofactor evidence="1">
        <name>Mn(2+)</name>
        <dbReference type="ChEBI" id="CHEBI:29035"/>
    </cofactor>
</comment>
<dbReference type="InterPro" id="IPR016185">
    <property type="entry name" value="PreATP-grasp_dom_sf"/>
</dbReference>
<comment type="cofactor">
    <cofactor evidence="16">
        <name>Mg(2+)</name>
        <dbReference type="ChEBI" id="CHEBI:18420"/>
    </cofactor>
    <cofactor evidence="16">
        <name>Mn(2+)</name>
        <dbReference type="ChEBI" id="CHEBI:29035"/>
    </cofactor>
    <text evidence="16">Binds 2 magnesium or manganese ions per subunit.</text>
</comment>
<evidence type="ECO:0000256" key="15">
    <source>
        <dbReference type="PIRSR" id="PIRSR039102-1"/>
    </source>
</evidence>
<keyword evidence="7 16" id="KW-0479">Metal-binding</keyword>
<dbReference type="NCBIfam" id="NF002378">
    <property type="entry name" value="PRK01372.1"/>
    <property type="match status" value="1"/>
</dbReference>
<evidence type="ECO:0000313" key="20">
    <source>
        <dbReference type="Proteomes" id="UP000064893"/>
    </source>
</evidence>
<comment type="catalytic activity">
    <reaction evidence="13 14">
        <text>2 D-alanine + ATP = D-alanyl-D-alanine + ADP + phosphate + H(+)</text>
        <dbReference type="Rhea" id="RHEA:11224"/>
        <dbReference type="ChEBI" id="CHEBI:15378"/>
        <dbReference type="ChEBI" id="CHEBI:30616"/>
        <dbReference type="ChEBI" id="CHEBI:43474"/>
        <dbReference type="ChEBI" id="CHEBI:57416"/>
        <dbReference type="ChEBI" id="CHEBI:57822"/>
        <dbReference type="ChEBI" id="CHEBI:456216"/>
        <dbReference type="EC" id="6.3.2.4"/>
    </reaction>
</comment>
<dbReference type="Pfam" id="PF01820">
    <property type="entry name" value="Dala_Dala_lig_N"/>
    <property type="match status" value="1"/>
</dbReference>
<evidence type="ECO:0000256" key="12">
    <source>
        <dbReference type="ARBA" id="ARBA00023316"/>
    </source>
</evidence>
<feature type="binding site" evidence="16">
    <location>
        <position position="275"/>
    </location>
    <ligand>
        <name>Mg(2+)</name>
        <dbReference type="ChEBI" id="CHEBI:18420"/>
        <label>1</label>
    </ligand>
</feature>
<evidence type="ECO:0000256" key="2">
    <source>
        <dbReference type="ARBA" id="ARBA00004496"/>
    </source>
</evidence>
<evidence type="ECO:0000256" key="17">
    <source>
        <dbReference type="PROSITE-ProRule" id="PRU00409"/>
    </source>
</evidence>
<dbReference type="GO" id="GO:0008716">
    <property type="term" value="F:D-alanine-D-alanine ligase activity"/>
    <property type="evidence" value="ECO:0007669"/>
    <property type="project" value="UniProtKB-UniRule"/>
</dbReference>
<name>A0A0S2HWT2_9BACT</name>
<evidence type="ECO:0000256" key="9">
    <source>
        <dbReference type="ARBA" id="ARBA00022840"/>
    </source>
</evidence>
<dbReference type="EMBL" id="CP013118">
    <property type="protein sequence ID" value="ALO14420.1"/>
    <property type="molecule type" value="Genomic_DNA"/>
</dbReference>
<comment type="function">
    <text evidence="14">Cell wall formation.</text>
</comment>
<evidence type="ECO:0000313" key="19">
    <source>
        <dbReference type="EMBL" id="ALO14420.1"/>
    </source>
</evidence>
<proteinExistence type="inferred from homology"/>
<evidence type="ECO:0000256" key="11">
    <source>
        <dbReference type="ARBA" id="ARBA00022984"/>
    </source>
</evidence>
<dbReference type="OrthoDB" id="9813261at2"/>
<evidence type="ECO:0000256" key="14">
    <source>
        <dbReference type="HAMAP-Rule" id="MF_00047"/>
    </source>
</evidence>
<dbReference type="Gene3D" id="3.30.470.20">
    <property type="entry name" value="ATP-grasp fold, B domain"/>
    <property type="match status" value="1"/>
</dbReference>
<keyword evidence="12 14" id="KW-0961">Cell wall biogenesis/degradation</keyword>
<comment type="pathway">
    <text evidence="14">Cell wall biogenesis; peptidoglycan biosynthesis.</text>
</comment>
<dbReference type="GO" id="GO:0071555">
    <property type="term" value="P:cell wall organization"/>
    <property type="evidence" value="ECO:0007669"/>
    <property type="project" value="UniProtKB-KW"/>
</dbReference>
<dbReference type="InterPro" id="IPR011095">
    <property type="entry name" value="Dala_Dala_lig_C"/>
</dbReference>
<dbReference type="RefSeq" id="WP_057951968.1">
    <property type="nucleotide sequence ID" value="NZ_CP013118.1"/>
</dbReference>
<dbReference type="EC" id="6.3.2.4" evidence="4 14"/>
<keyword evidence="5 14" id="KW-0963">Cytoplasm</keyword>
<dbReference type="Gene3D" id="3.30.1490.20">
    <property type="entry name" value="ATP-grasp fold, A domain"/>
    <property type="match status" value="1"/>
</dbReference>
<comment type="subcellular location">
    <subcellularLocation>
        <location evidence="2 14">Cytoplasm</location>
    </subcellularLocation>
</comment>
<evidence type="ECO:0000256" key="10">
    <source>
        <dbReference type="ARBA" id="ARBA00022960"/>
    </source>
</evidence>
<feature type="binding site" evidence="16">
    <location>
        <position position="287"/>
    </location>
    <ligand>
        <name>Mg(2+)</name>
        <dbReference type="ChEBI" id="CHEBI:18420"/>
        <label>1</label>
    </ligand>
</feature>
<accession>A0A0S2HWT2</accession>
<dbReference type="GO" id="GO:0009252">
    <property type="term" value="P:peptidoglycan biosynthetic process"/>
    <property type="evidence" value="ECO:0007669"/>
    <property type="project" value="UniProtKB-UniRule"/>
</dbReference>
<evidence type="ECO:0000256" key="6">
    <source>
        <dbReference type="ARBA" id="ARBA00022598"/>
    </source>
</evidence>
<keyword evidence="16" id="KW-0460">Magnesium</keyword>
<dbReference type="PANTHER" id="PTHR23132">
    <property type="entry name" value="D-ALANINE--D-ALANINE LIGASE"/>
    <property type="match status" value="1"/>
</dbReference>
<dbReference type="Gene3D" id="3.40.50.20">
    <property type="match status" value="1"/>
</dbReference>